<keyword evidence="3" id="KW-1185">Reference proteome</keyword>
<proteinExistence type="predicted"/>
<reference evidence="2" key="1">
    <citation type="submission" date="2021-05" db="EMBL/GenBank/DDBJ databases">
        <title>Comparative genomics of three Colletotrichum scovillei strains and genetic complementation revealed genes involved fungal growth and virulence on chili pepper.</title>
        <authorList>
            <person name="Hsieh D.-K."/>
            <person name="Chuang S.-C."/>
            <person name="Chen C.-Y."/>
            <person name="Chao Y.-T."/>
            <person name="Lu M.-Y.J."/>
            <person name="Lee M.-H."/>
            <person name="Shih M.-C."/>
        </authorList>
    </citation>
    <scope>NUCLEOTIDE SEQUENCE</scope>
    <source>
        <strain evidence="2">Coll-153</strain>
    </source>
</reference>
<dbReference type="AlphaFoldDB" id="A0A9P7R3Q2"/>
<protein>
    <submittedName>
        <fullName evidence="2">Uncharacterized protein</fullName>
    </submittedName>
</protein>
<organism evidence="2 3">
    <name type="scientific">Colletotrichum scovillei</name>
    <dbReference type="NCBI Taxonomy" id="1209932"/>
    <lineage>
        <taxon>Eukaryota</taxon>
        <taxon>Fungi</taxon>
        <taxon>Dikarya</taxon>
        <taxon>Ascomycota</taxon>
        <taxon>Pezizomycotina</taxon>
        <taxon>Sordariomycetes</taxon>
        <taxon>Hypocreomycetidae</taxon>
        <taxon>Glomerellales</taxon>
        <taxon>Glomerellaceae</taxon>
        <taxon>Colletotrichum</taxon>
        <taxon>Colletotrichum acutatum species complex</taxon>
    </lineage>
</organism>
<name>A0A9P7R3Q2_9PEZI</name>
<dbReference type="Proteomes" id="UP000699042">
    <property type="component" value="Unassembled WGS sequence"/>
</dbReference>
<evidence type="ECO:0000256" key="1">
    <source>
        <dbReference type="SAM" id="MobiDB-lite"/>
    </source>
</evidence>
<accession>A0A9P7R3Q2</accession>
<feature type="region of interest" description="Disordered" evidence="1">
    <location>
        <begin position="329"/>
        <end position="352"/>
    </location>
</feature>
<comment type="caution">
    <text evidence="2">The sequence shown here is derived from an EMBL/GenBank/DDBJ whole genome shotgun (WGS) entry which is preliminary data.</text>
</comment>
<gene>
    <name evidence="2" type="ORF">JMJ77_014544</name>
</gene>
<evidence type="ECO:0000313" key="3">
    <source>
        <dbReference type="Proteomes" id="UP000699042"/>
    </source>
</evidence>
<sequence>MHLHLTYRHCLLTTLTASPSPTILCPFFQGTMSHNEESSPTESRVVLRTQGMNEVLPRHDLDMFTSAGTYPHGSWELSEVGQPHQFQAAYCVRDAQGQKVRAPMPLVSLSAVTNQEEIYQHCTVYHYDPTCQSRRSTDHHQTASAIGQHQHHLNNALLQEQSSYQPTALDVQVMDQQHIPFDVQADDFSRGSAALLSSPPAYSSIAAQRASPVEKDGEMTRISTHGSNIICFPSDNATSEFSRREDSLVVNGSFHSNSYHEALQHSAADNLSGLGLFTPQESLDTGAHGENFTMNDSFTTMALSPHTLSLDEQAFDELFRQRHDASYDFDETNVRGNPNEVGDGSATVKKER</sequence>
<evidence type="ECO:0000313" key="2">
    <source>
        <dbReference type="EMBL" id="KAG7048917.1"/>
    </source>
</evidence>
<dbReference type="OrthoDB" id="4850975at2759"/>
<dbReference type="EMBL" id="JAESDN010000006">
    <property type="protein sequence ID" value="KAG7048917.1"/>
    <property type="molecule type" value="Genomic_DNA"/>
</dbReference>